<dbReference type="WBParaSite" id="EN70_1762">
    <property type="protein sequence ID" value="EN70_1762"/>
    <property type="gene ID" value="EN70_1762"/>
</dbReference>
<name>A0A1I7VEX7_LOALO</name>
<proteinExistence type="predicted"/>
<protein>
    <submittedName>
        <fullName evidence="2">Uncharacterized protein</fullName>
    </submittedName>
</protein>
<dbReference type="AlphaFoldDB" id="A0A1I7VEX7"/>
<accession>A0A1I7VEX7</accession>
<dbReference type="Proteomes" id="UP000095285">
    <property type="component" value="Unassembled WGS sequence"/>
</dbReference>
<reference evidence="1" key="1">
    <citation type="submission" date="2012-04" db="EMBL/GenBank/DDBJ databases">
        <title>The Genome Sequence of Loa loa.</title>
        <authorList>
            <consortium name="The Broad Institute Genome Sequencing Platform"/>
            <consortium name="Broad Institute Genome Sequencing Center for Infectious Disease"/>
            <person name="Nutman T.B."/>
            <person name="Fink D.L."/>
            <person name="Russ C."/>
            <person name="Young S."/>
            <person name="Zeng Q."/>
            <person name="Gargeya S."/>
            <person name="Alvarado L."/>
            <person name="Berlin A."/>
            <person name="Chapman S.B."/>
            <person name="Chen Z."/>
            <person name="Freedman E."/>
            <person name="Gellesch M."/>
            <person name="Goldberg J."/>
            <person name="Griggs A."/>
            <person name="Gujja S."/>
            <person name="Heilman E.R."/>
            <person name="Heiman D."/>
            <person name="Howarth C."/>
            <person name="Mehta T."/>
            <person name="Neiman D."/>
            <person name="Pearson M."/>
            <person name="Roberts A."/>
            <person name="Saif S."/>
            <person name="Shea T."/>
            <person name="Shenoy N."/>
            <person name="Sisk P."/>
            <person name="Stolte C."/>
            <person name="Sykes S."/>
            <person name="White J."/>
            <person name="Yandava C."/>
            <person name="Haas B."/>
            <person name="Henn M.R."/>
            <person name="Nusbaum C."/>
            <person name="Birren B."/>
        </authorList>
    </citation>
    <scope>NUCLEOTIDE SEQUENCE [LARGE SCALE GENOMIC DNA]</scope>
</reference>
<reference evidence="2" key="2">
    <citation type="submission" date="2016-11" db="UniProtKB">
        <authorList>
            <consortium name="WormBaseParasite"/>
        </authorList>
    </citation>
    <scope>IDENTIFICATION</scope>
</reference>
<evidence type="ECO:0000313" key="1">
    <source>
        <dbReference type="Proteomes" id="UP000095285"/>
    </source>
</evidence>
<sequence>MRKIIDRPINMLYPLEIKQKEKTKDQTVTLENSINQGKALNRTNTLYELEVLQEQQKNSTEIT</sequence>
<evidence type="ECO:0000313" key="2">
    <source>
        <dbReference type="WBParaSite" id="EN70_1762"/>
    </source>
</evidence>
<keyword evidence="1" id="KW-1185">Reference proteome</keyword>
<organism evidence="1 2">
    <name type="scientific">Loa loa</name>
    <name type="common">Eye worm</name>
    <name type="synonym">Filaria loa</name>
    <dbReference type="NCBI Taxonomy" id="7209"/>
    <lineage>
        <taxon>Eukaryota</taxon>
        <taxon>Metazoa</taxon>
        <taxon>Ecdysozoa</taxon>
        <taxon>Nematoda</taxon>
        <taxon>Chromadorea</taxon>
        <taxon>Rhabditida</taxon>
        <taxon>Spirurina</taxon>
        <taxon>Spiruromorpha</taxon>
        <taxon>Filarioidea</taxon>
        <taxon>Onchocercidae</taxon>
        <taxon>Loa</taxon>
    </lineage>
</organism>